<evidence type="ECO:0000313" key="3">
    <source>
        <dbReference type="EMBL" id="OJI96792.1"/>
    </source>
</evidence>
<evidence type="ECO:0000256" key="1">
    <source>
        <dbReference type="SAM" id="MobiDB-lite"/>
    </source>
</evidence>
<reference evidence="4" key="1">
    <citation type="journal article" date="2017" name="Genome Biol.">
        <title>Comparative genomics reveals high biological diversity and specific adaptations in the industrially and medically important fungal genus Aspergillus.</title>
        <authorList>
            <person name="de Vries R.P."/>
            <person name="Riley R."/>
            <person name="Wiebenga A."/>
            <person name="Aguilar-Osorio G."/>
            <person name="Amillis S."/>
            <person name="Uchima C.A."/>
            <person name="Anderluh G."/>
            <person name="Asadollahi M."/>
            <person name="Askin M."/>
            <person name="Barry K."/>
            <person name="Battaglia E."/>
            <person name="Bayram O."/>
            <person name="Benocci T."/>
            <person name="Braus-Stromeyer S.A."/>
            <person name="Caldana C."/>
            <person name="Canovas D."/>
            <person name="Cerqueira G.C."/>
            <person name="Chen F."/>
            <person name="Chen W."/>
            <person name="Choi C."/>
            <person name="Clum A."/>
            <person name="Dos Santos R.A."/>
            <person name="Damasio A.R."/>
            <person name="Diallinas G."/>
            <person name="Emri T."/>
            <person name="Fekete E."/>
            <person name="Flipphi M."/>
            <person name="Freyberg S."/>
            <person name="Gallo A."/>
            <person name="Gournas C."/>
            <person name="Habgood R."/>
            <person name="Hainaut M."/>
            <person name="Harispe M.L."/>
            <person name="Henrissat B."/>
            <person name="Hilden K.S."/>
            <person name="Hope R."/>
            <person name="Hossain A."/>
            <person name="Karabika E."/>
            <person name="Karaffa L."/>
            <person name="Karanyi Z."/>
            <person name="Krasevec N."/>
            <person name="Kuo A."/>
            <person name="Kusch H."/>
            <person name="LaButti K."/>
            <person name="Lagendijk E.L."/>
            <person name="Lapidus A."/>
            <person name="Levasseur A."/>
            <person name="Lindquist E."/>
            <person name="Lipzen A."/>
            <person name="Logrieco A.F."/>
            <person name="MacCabe A."/>
            <person name="Maekelae M.R."/>
            <person name="Malavazi I."/>
            <person name="Melin P."/>
            <person name="Meyer V."/>
            <person name="Mielnichuk N."/>
            <person name="Miskei M."/>
            <person name="Molnar A.P."/>
            <person name="Mule G."/>
            <person name="Ngan C.Y."/>
            <person name="Orejas M."/>
            <person name="Orosz E."/>
            <person name="Ouedraogo J.P."/>
            <person name="Overkamp K.M."/>
            <person name="Park H.-S."/>
            <person name="Perrone G."/>
            <person name="Piumi F."/>
            <person name="Punt P.J."/>
            <person name="Ram A.F."/>
            <person name="Ramon A."/>
            <person name="Rauscher S."/>
            <person name="Record E."/>
            <person name="Riano-Pachon D.M."/>
            <person name="Robert V."/>
            <person name="Roehrig J."/>
            <person name="Ruller R."/>
            <person name="Salamov A."/>
            <person name="Salih N.S."/>
            <person name="Samson R.A."/>
            <person name="Sandor E."/>
            <person name="Sanguinetti M."/>
            <person name="Schuetze T."/>
            <person name="Sepcic K."/>
            <person name="Shelest E."/>
            <person name="Sherlock G."/>
            <person name="Sophianopoulou V."/>
            <person name="Squina F.M."/>
            <person name="Sun H."/>
            <person name="Susca A."/>
            <person name="Todd R.B."/>
            <person name="Tsang A."/>
            <person name="Unkles S.E."/>
            <person name="van de Wiele N."/>
            <person name="van Rossen-Uffink D."/>
            <person name="Oliveira J.V."/>
            <person name="Vesth T.C."/>
            <person name="Visser J."/>
            <person name="Yu J.-H."/>
            <person name="Zhou M."/>
            <person name="Andersen M.R."/>
            <person name="Archer D.B."/>
            <person name="Baker S.E."/>
            <person name="Benoit I."/>
            <person name="Brakhage A.A."/>
            <person name="Braus G.H."/>
            <person name="Fischer R."/>
            <person name="Frisvad J.C."/>
            <person name="Goldman G.H."/>
            <person name="Houbraken J."/>
            <person name="Oakley B."/>
            <person name="Pocsi I."/>
            <person name="Scazzocchio C."/>
            <person name="Seiboth B."/>
            <person name="vanKuyk P.A."/>
            <person name="Wortman J."/>
            <person name="Dyer P.S."/>
            <person name="Grigoriev I.V."/>
        </authorList>
    </citation>
    <scope>NUCLEOTIDE SEQUENCE [LARGE SCALE GENOMIC DNA]</scope>
    <source>
        <strain evidence="4">CBS 583.65</strain>
    </source>
</reference>
<feature type="compositionally biased region" description="Basic and acidic residues" evidence="1">
    <location>
        <begin position="151"/>
        <end position="161"/>
    </location>
</feature>
<dbReference type="VEuPathDB" id="FungiDB:ASPVEDRAFT_253223"/>
<sequence>MRCGNDHLTIAEDSRGLLFGIIYPAIGITCVFVLVRRIRRQQRRKYVHLGGQMDTPSGKSGGEEPSSATSVGTSCPNHTSHDPAPLPSACDILQPLSLLSPLPPSGYLAAVLNEERRTRVEKPYQVENERVQPMSPPCTNSEDSASMVVRTDCDPPSRFDDSPTQTDDSSLATFVPARRSAEDDDQGSPSSPDSCEFQSVQKRSQHVEFLRDVDEEGVRTWRRWVIEYN</sequence>
<feature type="compositionally biased region" description="Polar residues" evidence="1">
    <location>
        <begin position="162"/>
        <end position="172"/>
    </location>
</feature>
<feature type="region of interest" description="Disordered" evidence="1">
    <location>
        <begin position="121"/>
        <end position="201"/>
    </location>
</feature>
<dbReference type="AlphaFoldDB" id="A0A1L9P5L8"/>
<feature type="transmembrane region" description="Helical" evidence="2">
    <location>
        <begin position="16"/>
        <end position="35"/>
    </location>
</feature>
<name>A0A1L9P5L8_ASPVE</name>
<feature type="compositionally biased region" description="Basic and acidic residues" evidence="1">
    <location>
        <begin position="121"/>
        <end position="130"/>
    </location>
</feature>
<dbReference type="GeneID" id="63725274"/>
<gene>
    <name evidence="3" type="ORF">ASPVEDRAFT_253223</name>
</gene>
<evidence type="ECO:0000256" key="2">
    <source>
        <dbReference type="SAM" id="Phobius"/>
    </source>
</evidence>
<keyword evidence="2" id="KW-1133">Transmembrane helix</keyword>
<keyword evidence="2" id="KW-0472">Membrane</keyword>
<feature type="compositionally biased region" description="Polar residues" evidence="1">
    <location>
        <begin position="68"/>
        <end position="78"/>
    </location>
</feature>
<dbReference type="EMBL" id="KV878125">
    <property type="protein sequence ID" value="OJI96792.1"/>
    <property type="molecule type" value="Genomic_DNA"/>
</dbReference>
<dbReference type="OrthoDB" id="4526693at2759"/>
<dbReference type="RefSeq" id="XP_040662555.1">
    <property type="nucleotide sequence ID" value="XM_040809763.1"/>
</dbReference>
<keyword evidence="4" id="KW-1185">Reference proteome</keyword>
<organism evidence="3 4">
    <name type="scientific">Aspergillus versicolor CBS 583.65</name>
    <dbReference type="NCBI Taxonomy" id="1036611"/>
    <lineage>
        <taxon>Eukaryota</taxon>
        <taxon>Fungi</taxon>
        <taxon>Dikarya</taxon>
        <taxon>Ascomycota</taxon>
        <taxon>Pezizomycotina</taxon>
        <taxon>Eurotiomycetes</taxon>
        <taxon>Eurotiomycetidae</taxon>
        <taxon>Eurotiales</taxon>
        <taxon>Aspergillaceae</taxon>
        <taxon>Aspergillus</taxon>
        <taxon>Aspergillus subgen. Nidulantes</taxon>
    </lineage>
</organism>
<proteinExistence type="predicted"/>
<evidence type="ECO:0000313" key="4">
    <source>
        <dbReference type="Proteomes" id="UP000184073"/>
    </source>
</evidence>
<dbReference type="Proteomes" id="UP000184073">
    <property type="component" value="Unassembled WGS sequence"/>
</dbReference>
<protein>
    <submittedName>
        <fullName evidence="3">Uncharacterized protein</fullName>
    </submittedName>
</protein>
<feature type="region of interest" description="Disordered" evidence="1">
    <location>
        <begin position="49"/>
        <end position="82"/>
    </location>
</feature>
<keyword evidence="2" id="KW-0812">Transmembrane</keyword>
<accession>A0A1L9P5L8</accession>